<dbReference type="InterPro" id="IPR028978">
    <property type="entry name" value="Chorismate_lyase_/UTRA_dom_sf"/>
</dbReference>
<evidence type="ECO:0000313" key="5">
    <source>
        <dbReference type="EMBL" id="PRX97271.1"/>
    </source>
</evidence>
<dbReference type="PROSITE" id="PS50949">
    <property type="entry name" value="HTH_GNTR"/>
    <property type="match status" value="1"/>
</dbReference>
<dbReference type="PANTHER" id="PTHR44846:SF1">
    <property type="entry name" value="MANNOSYL-D-GLYCERATE TRANSPORT_METABOLISM SYSTEM REPRESSOR MNGR-RELATED"/>
    <property type="match status" value="1"/>
</dbReference>
<reference evidence="5 6" key="1">
    <citation type="submission" date="2018-03" db="EMBL/GenBank/DDBJ databases">
        <title>Genomic Encyclopedia of Archaeal and Bacterial Type Strains, Phase II (KMG-II): from individual species to whole genera.</title>
        <authorList>
            <person name="Goeker M."/>
        </authorList>
    </citation>
    <scope>NUCLEOTIDE SEQUENCE [LARGE SCALE GENOMIC DNA]</scope>
    <source>
        <strain evidence="5 6">DSM 45601</strain>
    </source>
</reference>
<dbReference type="SMART" id="SM00345">
    <property type="entry name" value="HTH_GNTR"/>
    <property type="match status" value="1"/>
</dbReference>
<evidence type="ECO:0000256" key="1">
    <source>
        <dbReference type="ARBA" id="ARBA00023015"/>
    </source>
</evidence>
<dbReference type="CDD" id="cd07377">
    <property type="entry name" value="WHTH_GntR"/>
    <property type="match status" value="1"/>
</dbReference>
<feature type="domain" description="HTH gntR-type" evidence="4">
    <location>
        <begin position="1"/>
        <end position="69"/>
    </location>
</feature>
<dbReference type="InterPro" id="IPR050679">
    <property type="entry name" value="Bact_HTH_transcr_reg"/>
</dbReference>
<dbReference type="PRINTS" id="PR00035">
    <property type="entry name" value="HTHGNTR"/>
</dbReference>
<dbReference type="InterPro" id="IPR036390">
    <property type="entry name" value="WH_DNA-bd_sf"/>
</dbReference>
<evidence type="ECO:0000259" key="4">
    <source>
        <dbReference type="PROSITE" id="PS50949"/>
    </source>
</evidence>
<sequence>MPFYHQLKELLLAEIERKGLRPGDRIPGDHELCLTYGVSRTVVRQALAELEFAGVVERVKGRGTFVARPKVTEGLAQSLTGLFEDAAARGSHLRSEVRALEERPAEIQVAHDLGVAPGHPVVFLERLRFIDDVPWAHTFTYVPAELAPGLLAEDFTEASLYHLLERRYGVVLARARRTIEAAVANAELARNLDIRVGDPVLVLRSVCVDGDGRPVEHFVAFHRGDRSRMEVDLTRSPRRASRSPLMVVTD</sequence>
<dbReference type="AlphaFoldDB" id="A0A2T0Q0E9"/>
<proteinExistence type="predicted"/>
<dbReference type="InterPro" id="IPR011663">
    <property type="entry name" value="UTRA"/>
</dbReference>
<dbReference type="GO" id="GO:0045892">
    <property type="term" value="P:negative regulation of DNA-templated transcription"/>
    <property type="evidence" value="ECO:0007669"/>
    <property type="project" value="TreeGrafter"/>
</dbReference>
<evidence type="ECO:0000256" key="3">
    <source>
        <dbReference type="ARBA" id="ARBA00023163"/>
    </source>
</evidence>
<keyword evidence="3" id="KW-0804">Transcription</keyword>
<dbReference type="PANTHER" id="PTHR44846">
    <property type="entry name" value="MANNOSYL-D-GLYCERATE TRANSPORT/METABOLISM SYSTEM REPRESSOR MNGR-RELATED"/>
    <property type="match status" value="1"/>
</dbReference>
<accession>A0A2T0Q0E9</accession>
<dbReference type="Pfam" id="PF00392">
    <property type="entry name" value="GntR"/>
    <property type="match status" value="1"/>
</dbReference>
<dbReference type="Gene3D" id="1.10.10.10">
    <property type="entry name" value="Winged helix-like DNA-binding domain superfamily/Winged helix DNA-binding domain"/>
    <property type="match status" value="1"/>
</dbReference>
<organism evidence="5 6">
    <name type="scientific">Allonocardiopsis opalescens</name>
    <dbReference type="NCBI Taxonomy" id="1144618"/>
    <lineage>
        <taxon>Bacteria</taxon>
        <taxon>Bacillati</taxon>
        <taxon>Actinomycetota</taxon>
        <taxon>Actinomycetes</taxon>
        <taxon>Streptosporangiales</taxon>
        <taxon>Allonocardiopsis</taxon>
    </lineage>
</organism>
<dbReference type="EMBL" id="PVZC01000006">
    <property type="protein sequence ID" value="PRX97271.1"/>
    <property type="molecule type" value="Genomic_DNA"/>
</dbReference>
<dbReference type="SUPFAM" id="SSF46785">
    <property type="entry name" value="Winged helix' DNA-binding domain"/>
    <property type="match status" value="1"/>
</dbReference>
<dbReference type="GO" id="GO:0003700">
    <property type="term" value="F:DNA-binding transcription factor activity"/>
    <property type="evidence" value="ECO:0007669"/>
    <property type="project" value="InterPro"/>
</dbReference>
<evidence type="ECO:0000313" key="6">
    <source>
        <dbReference type="Proteomes" id="UP000237846"/>
    </source>
</evidence>
<dbReference type="Gene3D" id="3.40.1410.10">
    <property type="entry name" value="Chorismate lyase-like"/>
    <property type="match status" value="1"/>
</dbReference>
<keyword evidence="2" id="KW-0238">DNA-binding</keyword>
<dbReference type="Pfam" id="PF07702">
    <property type="entry name" value="UTRA"/>
    <property type="match status" value="1"/>
</dbReference>
<gene>
    <name evidence="5" type="ORF">CLV72_106308</name>
</gene>
<dbReference type="SUPFAM" id="SSF64288">
    <property type="entry name" value="Chorismate lyase-like"/>
    <property type="match status" value="1"/>
</dbReference>
<dbReference type="SMART" id="SM00866">
    <property type="entry name" value="UTRA"/>
    <property type="match status" value="1"/>
</dbReference>
<protein>
    <submittedName>
        <fullName evidence="5">GntR family transcriptional regulator</fullName>
    </submittedName>
</protein>
<keyword evidence="6" id="KW-1185">Reference proteome</keyword>
<comment type="caution">
    <text evidence="5">The sequence shown here is derived from an EMBL/GenBank/DDBJ whole genome shotgun (WGS) entry which is preliminary data.</text>
</comment>
<dbReference type="InterPro" id="IPR000524">
    <property type="entry name" value="Tscrpt_reg_HTH_GntR"/>
</dbReference>
<dbReference type="Proteomes" id="UP000237846">
    <property type="component" value="Unassembled WGS sequence"/>
</dbReference>
<dbReference type="InterPro" id="IPR036388">
    <property type="entry name" value="WH-like_DNA-bd_sf"/>
</dbReference>
<name>A0A2T0Q0E9_9ACTN</name>
<keyword evidence="1" id="KW-0805">Transcription regulation</keyword>
<dbReference type="GO" id="GO:0003677">
    <property type="term" value="F:DNA binding"/>
    <property type="evidence" value="ECO:0007669"/>
    <property type="project" value="UniProtKB-KW"/>
</dbReference>
<evidence type="ECO:0000256" key="2">
    <source>
        <dbReference type="ARBA" id="ARBA00023125"/>
    </source>
</evidence>